<dbReference type="Proteomes" id="UP000614601">
    <property type="component" value="Unassembled WGS sequence"/>
</dbReference>
<accession>A0A811LB33</accession>
<organism evidence="2 3">
    <name type="scientific">Bursaphelenchus okinawaensis</name>
    <dbReference type="NCBI Taxonomy" id="465554"/>
    <lineage>
        <taxon>Eukaryota</taxon>
        <taxon>Metazoa</taxon>
        <taxon>Ecdysozoa</taxon>
        <taxon>Nematoda</taxon>
        <taxon>Chromadorea</taxon>
        <taxon>Rhabditida</taxon>
        <taxon>Tylenchina</taxon>
        <taxon>Tylenchomorpha</taxon>
        <taxon>Aphelenchoidea</taxon>
        <taxon>Aphelenchoididae</taxon>
        <taxon>Bursaphelenchus</taxon>
    </lineage>
</organism>
<dbReference type="Gene3D" id="3.40.50.720">
    <property type="entry name" value="NAD(P)-binding Rossmann-like Domain"/>
    <property type="match status" value="1"/>
</dbReference>
<sequence>MVTNGINGTGPNCNYKRTILITGATDGVGKQLARELVNNKENFVIIHGRCERKCLATLEEFAAGPYEYNNGSTISLGSAINGNKQNGVHHELLDNATFVNADFSEFKQVLKFIDKIKVSYPKVNTVICCAVTMPTRRLQTKDGLEMQFQVNHLSHFAILNALLPLLESNVPSRVLTVGSMLHSMNHIDWEDVNCVKIYDKFQQYSRTMLMNHMMTFCLHRLFFKHHMEFRVTANVVDADQKTDRKGAKNYIMNDISASETHLCSHSNAIQTLVRLVEWEDYKHTSGKYYNSLGKETQSASEIRDVRLQNRMWQVSTEFTRRYGGETQQNNMV</sequence>
<dbReference type="EMBL" id="CAJFCW020000005">
    <property type="protein sequence ID" value="CAG9119835.1"/>
    <property type="molecule type" value="Genomic_DNA"/>
</dbReference>
<evidence type="ECO:0000313" key="3">
    <source>
        <dbReference type="Proteomes" id="UP000614601"/>
    </source>
</evidence>
<gene>
    <name evidence="2" type="ORF">BOKJ2_LOCUS11052</name>
</gene>
<reference evidence="2" key="1">
    <citation type="submission" date="2020-09" db="EMBL/GenBank/DDBJ databases">
        <authorList>
            <person name="Kikuchi T."/>
        </authorList>
    </citation>
    <scope>NUCLEOTIDE SEQUENCE</scope>
    <source>
        <strain evidence="2">SH1</strain>
    </source>
</reference>
<evidence type="ECO:0008006" key="4">
    <source>
        <dbReference type="Google" id="ProtNLM"/>
    </source>
</evidence>
<evidence type="ECO:0000313" key="2">
    <source>
        <dbReference type="EMBL" id="CAD5224384.1"/>
    </source>
</evidence>
<evidence type="ECO:0000256" key="1">
    <source>
        <dbReference type="ARBA" id="ARBA00023002"/>
    </source>
</evidence>
<dbReference type="PANTHER" id="PTHR43157:SF31">
    <property type="entry name" value="PHOSPHATIDYLINOSITOL-GLYCAN BIOSYNTHESIS CLASS F PROTEIN"/>
    <property type="match status" value="1"/>
</dbReference>
<dbReference type="GO" id="GO:0016491">
    <property type="term" value="F:oxidoreductase activity"/>
    <property type="evidence" value="ECO:0007669"/>
    <property type="project" value="UniProtKB-KW"/>
</dbReference>
<dbReference type="SUPFAM" id="SSF51735">
    <property type="entry name" value="NAD(P)-binding Rossmann-fold domains"/>
    <property type="match status" value="1"/>
</dbReference>
<dbReference type="InterPro" id="IPR002347">
    <property type="entry name" value="SDR_fam"/>
</dbReference>
<keyword evidence="1" id="KW-0560">Oxidoreductase</keyword>
<dbReference type="Pfam" id="PF00106">
    <property type="entry name" value="adh_short"/>
    <property type="match status" value="1"/>
</dbReference>
<name>A0A811LB33_9BILA</name>
<proteinExistence type="predicted"/>
<dbReference type="EMBL" id="CAJFDH010000005">
    <property type="protein sequence ID" value="CAD5224384.1"/>
    <property type="molecule type" value="Genomic_DNA"/>
</dbReference>
<dbReference type="OrthoDB" id="191139at2759"/>
<comment type="caution">
    <text evidence="2">The sequence shown here is derived from an EMBL/GenBank/DDBJ whole genome shotgun (WGS) entry which is preliminary data.</text>
</comment>
<dbReference type="InterPro" id="IPR036291">
    <property type="entry name" value="NAD(P)-bd_dom_sf"/>
</dbReference>
<dbReference type="AlphaFoldDB" id="A0A811LB33"/>
<keyword evidence="3" id="KW-1185">Reference proteome</keyword>
<protein>
    <recommendedName>
        <fullName evidence="4">Oxidoreductase</fullName>
    </recommendedName>
</protein>
<dbReference type="PANTHER" id="PTHR43157">
    <property type="entry name" value="PHOSPHATIDYLINOSITOL-GLYCAN BIOSYNTHESIS CLASS F PROTEIN-RELATED"/>
    <property type="match status" value="1"/>
</dbReference>
<dbReference type="Proteomes" id="UP000783686">
    <property type="component" value="Unassembled WGS sequence"/>
</dbReference>